<evidence type="ECO:0000313" key="2">
    <source>
        <dbReference type="EMBL" id="TVU11151.1"/>
    </source>
</evidence>
<dbReference type="Pfam" id="PF00005">
    <property type="entry name" value="ABC_tran"/>
    <property type="match status" value="1"/>
</dbReference>
<proteinExistence type="predicted"/>
<dbReference type="InterPro" id="IPR003439">
    <property type="entry name" value="ABC_transporter-like_ATP-bd"/>
</dbReference>
<keyword evidence="3" id="KW-1185">Reference proteome</keyword>
<evidence type="ECO:0000259" key="1">
    <source>
        <dbReference type="Pfam" id="PF00005"/>
    </source>
</evidence>
<reference evidence="2 3" key="1">
    <citation type="journal article" date="2019" name="Sci. Rep.">
        <title>A high-quality genome of Eragrostis curvula grass provides insights into Poaceae evolution and supports new strategies to enhance forage quality.</title>
        <authorList>
            <person name="Carballo J."/>
            <person name="Santos B.A.C.M."/>
            <person name="Zappacosta D."/>
            <person name="Garbus I."/>
            <person name="Selva J.P."/>
            <person name="Gallo C.A."/>
            <person name="Diaz A."/>
            <person name="Albertini E."/>
            <person name="Caccamo M."/>
            <person name="Echenique V."/>
        </authorList>
    </citation>
    <scope>NUCLEOTIDE SEQUENCE [LARGE SCALE GENOMIC DNA]</scope>
    <source>
        <strain evidence="3">cv. Victoria</strain>
        <tissue evidence="2">Leaf</tissue>
    </source>
</reference>
<dbReference type="Gene3D" id="3.40.50.300">
    <property type="entry name" value="P-loop containing nucleotide triphosphate hydrolases"/>
    <property type="match status" value="1"/>
</dbReference>
<dbReference type="OrthoDB" id="783618at2759"/>
<dbReference type="EMBL" id="RWGY01000039">
    <property type="protein sequence ID" value="TVU11151.1"/>
    <property type="molecule type" value="Genomic_DNA"/>
</dbReference>
<dbReference type="Gramene" id="TVU11151">
    <property type="protein sequence ID" value="TVU11151"/>
    <property type="gene ID" value="EJB05_44718"/>
</dbReference>
<name>A0A5J9TKE2_9POAL</name>
<dbReference type="PANTHER" id="PTHR48040">
    <property type="entry name" value="PLEIOTROPIC DRUG RESISTANCE PROTEIN 1-LIKE ISOFORM X1"/>
    <property type="match status" value="1"/>
</dbReference>
<comment type="caution">
    <text evidence="2">The sequence shown here is derived from an EMBL/GenBank/DDBJ whole genome shotgun (WGS) entry which is preliminary data.</text>
</comment>
<evidence type="ECO:0000313" key="3">
    <source>
        <dbReference type="Proteomes" id="UP000324897"/>
    </source>
</evidence>
<feature type="domain" description="ABC transporter" evidence="1">
    <location>
        <begin position="76"/>
        <end position="180"/>
    </location>
</feature>
<dbReference type="SUPFAM" id="SSF52540">
    <property type="entry name" value="P-loop containing nucleoside triphosphate hydrolases"/>
    <property type="match status" value="1"/>
</dbReference>
<dbReference type="Proteomes" id="UP000324897">
    <property type="component" value="Chromosome 3"/>
</dbReference>
<dbReference type="PANTHER" id="PTHR48040:SF60">
    <property type="entry name" value="ABC TRANSPORTER DOMAIN-CONTAINING PROTEIN"/>
    <property type="match status" value="1"/>
</dbReference>
<dbReference type="GO" id="GO:0005524">
    <property type="term" value="F:ATP binding"/>
    <property type="evidence" value="ECO:0007669"/>
    <property type="project" value="InterPro"/>
</dbReference>
<sequence>MASASKEVPPLTHAENEEFLRMLRDARQRLGHEAPEVEILFDGITVEAEIRVNGARVIADSMHMCATRRKTFKIIDGLSGTIRPSRMTLVLGAPGSGKTTFLKALAGKLDSSLKILLTEICPAIVPGKGNIQWGTKLLRTQYLCAYVSQQDLHHAEMTVRETINFASNMLGANNEFGTTHYIFQATKFGEGSNLKTNYIIKVTSKMDQQQYWAGDQSEYQSIPLKNLWSASKYIMSMNL</sequence>
<dbReference type="InterPro" id="IPR027417">
    <property type="entry name" value="P-loop_NTPase"/>
</dbReference>
<organism evidence="2 3">
    <name type="scientific">Eragrostis curvula</name>
    <name type="common">weeping love grass</name>
    <dbReference type="NCBI Taxonomy" id="38414"/>
    <lineage>
        <taxon>Eukaryota</taxon>
        <taxon>Viridiplantae</taxon>
        <taxon>Streptophyta</taxon>
        <taxon>Embryophyta</taxon>
        <taxon>Tracheophyta</taxon>
        <taxon>Spermatophyta</taxon>
        <taxon>Magnoliopsida</taxon>
        <taxon>Liliopsida</taxon>
        <taxon>Poales</taxon>
        <taxon>Poaceae</taxon>
        <taxon>PACMAD clade</taxon>
        <taxon>Chloridoideae</taxon>
        <taxon>Eragrostideae</taxon>
        <taxon>Eragrostidinae</taxon>
        <taxon>Eragrostis</taxon>
    </lineage>
</organism>
<dbReference type="AlphaFoldDB" id="A0A5J9TKE2"/>
<gene>
    <name evidence="2" type="ORF">EJB05_44718</name>
</gene>
<feature type="non-terminal residue" evidence="2">
    <location>
        <position position="1"/>
    </location>
</feature>
<dbReference type="GO" id="GO:0016887">
    <property type="term" value="F:ATP hydrolysis activity"/>
    <property type="evidence" value="ECO:0007669"/>
    <property type="project" value="InterPro"/>
</dbReference>
<accession>A0A5J9TKE2</accession>
<protein>
    <recommendedName>
        <fullName evidence="1">ABC transporter domain-containing protein</fullName>
    </recommendedName>
</protein>